<sequence>MTDLIQTTLKDQVLVVRINRPDRKNALTHAMYTALGDAMEQAEADDNVRCVLFTGNEECFTAGNDLGDFAAGGLSGAFTETPVGRFLFLLANATKPVVAAVNGPAVGIGTTMLLHCDMVFAGSNTGFQMPFASLGLCPEGGSSLLLPSWLGRVRAAELLMLGDTFSAEDAYRLGLINRVCDPAGTEATALETCQRLASQPPAAIRATKKLLSSPTYKELSDTMLAEGELFAERLQSPEAAEAFSAFMQKRKPDFSRFK</sequence>
<organism evidence="4 5">
    <name type="scientific">Marinobacter adhaerens</name>
    <dbReference type="NCBI Taxonomy" id="1033846"/>
    <lineage>
        <taxon>Bacteria</taxon>
        <taxon>Pseudomonadati</taxon>
        <taxon>Pseudomonadota</taxon>
        <taxon>Gammaproteobacteria</taxon>
        <taxon>Pseudomonadales</taxon>
        <taxon>Marinobacteraceae</taxon>
        <taxon>Marinobacter</taxon>
    </lineage>
</organism>
<name>A0A851HU27_9GAMM</name>
<dbReference type="InterPro" id="IPR001753">
    <property type="entry name" value="Enoyl-CoA_hydra/iso"/>
</dbReference>
<dbReference type="CDD" id="cd06558">
    <property type="entry name" value="crotonase-like"/>
    <property type="match status" value="1"/>
</dbReference>
<comment type="caution">
    <text evidence="4">The sequence shown here is derived from an EMBL/GenBank/DDBJ whole genome shotgun (WGS) entry which is preliminary data.</text>
</comment>
<dbReference type="Gene3D" id="3.90.226.10">
    <property type="entry name" value="2-enoyl-CoA Hydratase, Chain A, domain 1"/>
    <property type="match status" value="1"/>
</dbReference>
<gene>
    <name evidence="4" type="ORF">HLV39_12125</name>
</gene>
<dbReference type="Pfam" id="PF00378">
    <property type="entry name" value="ECH_1"/>
    <property type="match status" value="1"/>
</dbReference>
<evidence type="ECO:0000256" key="2">
    <source>
        <dbReference type="ARBA" id="ARBA00023140"/>
    </source>
</evidence>
<protein>
    <submittedName>
        <fullName evidence="4">Enoyl-CoA hydratase</fullName>
    </submittedName>
</protein>
<dbReference type="SUPFAM" id="SSF52096">
    <property type="entry name" value="ClpP/crotonase"/>
    <property type="match status" value="1"/>
</dbReference>
<keyword evidence="5" id="KW-1185">Reference proteome</keyword>
<keyword evidence="3" id="KW-0413">Isomerase</keyword>
<dbReference type="AlphaFoldDB" id="A0A851HU27"/>
<evidence type="ECO:0000256" key="1">
    <source>
        <dbReference type="ARBA" id="ARBA00004275"/>
    </source>
</evidence>
<evidence type="ECO:0000256" key="3">
    <source>
        <dbReference type="ARBA" id="ARBA00023235"/>
    </source>
</evidence>
<dbReference type="InterPro" id="IPR029045">
    <property type="entry name" value="ClpP/crotonase-like_dom_sf"/>
</dbReference>
<evidence type="ECO:0000313" key="5">
    <source>
        <dbReference type="Proteomes" id="UP000536442"/>
    </source>
</evidence>
<reference evidence="4 5" key="1">
    <citation type="submission" date="2020-03" db="EMBL/GenBank/DDBJ databases">
        <title>Metagenomic, metatranscriptomic, and metabolomic analyses revealed the key microbes and metabolic features during the fermentation of ganjang, Korean traditional soy sauce.</title>
        <authorList>
            <person name="Chun B.H."/>
            <person name="Jeon C.O."/>
        </authorList>
    </citation>
    <scope>NUCLEOTIDE SEQUENCE [LARGE SCALE GENOMIC DNA]</scope>
    <source>
        <strain evidence="4 5">KG14</strain>
    </source>
</reference>
<dbReference type="EMBL" id="JABEVQ010000006">
    <property type="protein sequence ID" value="NWN92240.1"/>
    <property type="molecule type" value="Genomic_DNA"/>
</dbReference>
<dbReference type="GO" id="GO:0004165">
    <property type="term" value="F:delta(3)-delta(2)-enoyl-CoA isomerase activity"/>
    <property type="evidence" value="ECO:0007669"/>
    <property type="project" value="UniProtKB-ARBA"/>
</dbReference>
<dbReference type="InterPro" id="IPR051053">
    <property type="entry name" value="ECH/Chromodomain_protein"/>
</dbReference>
<keyword evidence="2" id="KW-0576">Peroxisome</keyword>
<dbReference type="PANTHER" id="PTHR43684">
    <property type="match status" value="1"/>
</dbReference>
<proteinExistence type="predicted"/>
<accession>A0A851HU27</accession>
<dbReference type="Proteomes" id="UP000536442">
    <property type="component" value="Unassembled WGS sequence"/>
</dbReference>
<evidence type="ECO:0000313" key="4">
    <source>
        <dbReference type="EMBL" id="NWN92240.1"/>
    </source>
</evidence>
<dbReference type="PANTHER" id="PTHR43684:SF1">
    <property type="entry name" value="ENOYL-COA DELTA ISOMERASE 2"/>
    <property type="match status" value="1"/>
</dbReference>
<comment type="subcellular location">
    <subcellularLocation>
        <location evidence="1">Peroxisome</location>
    </subcellularLocation>
</comment>